<dbReference type="OrthoDB" id="10066565at2759"/>
<accession>A0A1D1UF57</accession>
<keyword evidence="1" id="KW-0472">Membrane</keyword>
<keyword evidence="1" id="KW-0812">Transmembrane</keyword>
<feature type="transmembrane region" description="Helical" evidence="1">
    <location>
        <begin position="231"/>
        <end position="251"/>
    </location>
</feature>
<comment type="caution">
    <text evidence="2">The sequence shown here is derived from an EMBL/GenBank/DDBJ whole genome shotgun (WGS) entry which is preliminary data.</text>
</comment>
<organism evidence="2 3">
    <name type="scientific">Ramazzottius varieornatus</name>
    <name type="common">Water bear</name>
    <name type="synonym">Tardigrade</name>
    <dbReference type="NCBI Taxonomy" id="947166"/>
    <lineage>
        <taxon>Eukaryota</taxon>
        <taxon>Metazoa</taxon>
        <taxon>Ecdysozoa</taxon>
        <taxon>Tardigrada</taxon>
        <taxon>Eutardigrada</taxon>
        <taxon>Parachela</taxon>
        <taxon>Hypsibioidea</taxon>
        <taxon>Ramazzottiidae</taxon>
        <taxon>Ramazzottius</taxon>
    </lineage>
</organism>
<reference evidence="2 3" key="1">
    <citation type="journal article" date="2016" name="Nat. Commun.">
        <title>Extremotolerant tardigrade genome and improved radiotolerance of human cultured cells by tardigrade-unique protein.</title>
        <authorList>
            <person name="Hashimoto T."/>
            <person name="Horikawa D.D."/>
            <person name="Saito Y."/>
            <person name="Kuwahara H."/>
            <person name="Kozuka-Hata H."/>
            <person name="Shin-I T."/>
            <person name="Minakuchi Y."/>
            <person name="Ohishi K."/>
            <person name="Motoyama A."/>
            <person name="Aizu T."/>
            <person name="Enomoto A."/>
            <person name="Kondo K."/>
            <person name="Tanaka S."/>
            <person name="Hara Y."/>
            <person name="Koshikawa S."/>
            <person name="Sagara H."/>
            <person name="Miura T."/>
            <person name="Yokobori S."/>
            <person name="Miyagawa K."/>
            <person name="Suzuki Y."/>
            <person name="Kubo T."/>
            <person name="Oyama M."/>
            <person name="Kohara Y."/>
            <person name="Fujiyama A."/>
            <person name="Arakawa K."/>
            <person name="Katayama T."/>
            <person name="Toyoda A."/>
            <person name="Kunieda T."/>
        </authorList>
    </citation>
    <scope>NUCLEOTIDE SEQUENCE [LARGE SCALE GENOMIC DNA]</scope>
    <source>
        <strain evidence="2 3">YOKOZUNA-1</strain>
    </source>
</reference>
<dbReference type="Proteomes" id="UP000186922">
    <property type="component" value="Unassembled WGS sequence"/>
</dbReference>
<proteinExistence type="predicted"/>
<dbReference type="AlphaFoldDB" id="A0A1D1UF57"/>
<feature type="transmembrane region" description="Helical" evidence="1">
    <location>
        <begin position="263"/>
        <end position="281"/>
    </location>
</feature>
<evidence type="ECO:0000313" key="2">
    <source>
        <dbReference type="EMBL" id="GAU88101.1"/>
    </source>
</evidence>
<gene>
    <name evidence="2" type="primary">RvY_00857-1</name>
    <name evidence="2" type="synonym">RvY_00857.1</name>
    <name evidence="2" type="ORF">RvY_00857</name>
</gene>
<feature type="transmembrane region" description="Helical" evidence="1">
    <location>
        <begin position="81"/>
        <end position="101"/>
    </location>
</feature>
<feature type="transmembrane region" description="Helical" evidence="1">
    <location>
        <begin position="113"/>
        <end position="136"/>
    </location>
</feature>
<evidence type="ECO:0000256" key="1">
    <source>
        <dbReference type="SAM" id="Phobius"/>
    </source>
</evidence>
<evidence type="ECO:0000313" key="3">
    <source>
        <dbReference type="Proteomes" id="UP000186922"/>
    </source>
</evidence>
<keyword evidence="1" id="KW-1133">Transmembrane helix</keyword>
<keyword evidence="3" id="KW-1185">Reference proteome</keyword>
<sequence length="443" mass="49939">MSLFEKGKAKGTEKESNIIIRLLDNVPWTAAMFRNVAILSVFLYRYPKVEKLTKQLLGLLHMLQATAHHTLLDVIACSNKILLLSWLILCLNFLLQMMYYFNVDFSNLTDTHIQWNFAPIQMKLYGGQVAICLFVFSFTPFFFAQMVLATVVGLSAGALRLVKLLNLSLHSIYTSDQKIRDGRQNTQEVGFFANPSRTEGRRAGELIGSLRAVHYKITQYIENIIHSFSEIFLVAVACDFAAAVGYIGLLIGRRSSDGPNHYFTPVYHIFATVTWMGFYLCGQYWHLIILPEEAAKTYVHVEAISFSRAVKRNEKSERELMHFLLATKDAHVGIVAGRLLFFSRHLSVTVRNASPSLFENSPTLWSLCHQMITLLCSYGILVYELLHRDQPGAHELSSQLAKSIEDPLAAIAIANLTAYGVTRSLIEKLIAYQNMSMGAHSLS</sequence>
<protein>
    <recommendedName>
        <fullName evidence="4">Odorant receptor</fullName>
    </recommendedName>
</protein>
<dbReference type="EMBL" id="BDGG01000001">
    <property type="protein sequence ID" value="GAU88101.1"/>
    <property type="molecule type" value="Genomic_DNA"/>
</dbReference>
<evidence type="ECO:0008006" key="4">
    <source>
        <dbReference type="Google" id="ProtNLM"/>
    </source>
</evidence>
<name>A0A1D1UF57_RAMVA</name>